<keyword evidence="4" id="KW-1185">Reference proteome</keyword>
<dbReference type="InterPro" id="IPR001296">
    <property type="entry name" value="Glyco_trans_1"/>
</dbReference>
<organism evidence="3 4">
    <name type="scientific">Pseudomonas nicosulfuronedens</name>
    <dbReference type="NCBI Taxonomy" id="2571105"/>
    <lineage>
        <taxon>Bacteria</taxon>
        <taxon>Pseudomonadati</taxon>
        <taxon>Pseudomonadota</taxon>
        <taxon>Gammaproteobacteria</taxon>
        <taxon>Pseudomonadales</taxon>
        <taxon>Pseudomonadaceae</taxon>
        <taxon>Pseudomonas</taxon>
    </lineage>
</organism>
<dbReference type="PANTHER" id="PTHR45947">
    <property type="entry name" value="SULFOQUINOVOSYL TRANSFERASE SQD2"/>
    <property type="match status" value="1"/>
</dbReference>
<dbReference type="Gene3D" id="3.40.50.2000">
    <property type="entry name" value="Glycogen Phosphorylase B"/>
    <property type="match status" value="2"/>
</dbReference>
<dbReference type="GO" id="GO:0016757">
    <property type="term" value="F:glycosyltransferase activity"/>
    <property type="evidence" value="ECO:0007669"/>
    <property type="project" value="InterPro"/>
</dbReference>
<proteinExistence type="predicted"/>
<dbReference type="Pfam" id="PF13579">
    <property type="entry name" value="Glyco_trans_4_4"/>
    <property type="match status" value="1"/>
</dbReference>
<feature type="domain" description="Glycosyl transferase family 1" evidence="1">
    <location>
        <begin position="199"/>
        <end position="357"/>
    </location>
</feature>
<dbReference type="EMBL" id="SWDV01000020">
    <property type="protein sequence ID" value="TLX75392.1"/>
    <property type="molecule type" value="Genomic_DNA"/>
</dbReference>
<dbReference type="InterPro" id="IPR028098">
    <property type="entry name" value="Glyco_trans_4-like_N"/>
</dbReference>
<evidence type="ECO:0000313" key="3">
    <source>
        <dbReference type="EMBL" id="TLX75392.1"/>
    </source>
</evidence>
<gene>
    <name evidence="3" type="ORF">FAS41_16915</name>
</gene>
<dbReference type="Pfam" id="PF00534">
    <property type="entry name" value="Glycos_transf_1"/>
    <property type="match status" value="1"/>
</dbReference>
<name>A0A5R9QZA9_9PSED</name>
<feature type="domain" description="Glycosyltransferase subfamily 4-like N-terminal" evidence="2">
    <location>
        <begin position="17"/>
        <end position="174"/>
    </location>
</feature>
<evidence type="ECO:0000313" key="4">
    <source>
        <dbReference type="Proteomes" id="UP000306635"/>
    </source>
</evidence>
<dbReference type="AlphaFoldDB" id="A0A5R9QZA9"/>
<sequence>MRKRILLVNKSYAPFTGGIETAVKQYAHWYQDSGHDVTVLCCAPSRSLRSRAESVDGIRVLRAASLGNLWSVPLSFAFFWHFLLKSRDADITHINLQFPSASLAMSLFHWLIRGKTVVSYHCDVYRQRYLKRVTYLFDRIAVRKADLVITGSPALREHSEVLGAIHRDIQAVPYTVNLPYIDECLSRPPEHTLPEHFMQEGYCVFFGRLVSYKGTESLDTAFRLLMQRGEHVNLAIFGIGPEEQRFWRLAEEFPQRVHFINAFVSDTDKYYLIRNSKMFLFPSVYYSEAFGIAQLDAMACARPIVNCWLQTGVNWVAPDGEAAITVEPGNADKLADAILTLHNDPALLTRLGQGGQDRCKTVFSEETVRAHFVDLISRL</sequence>
<evidence type="ECO:0000259" key="2">
    <source>
        <dbReference type="Pfam" id="PF13579"/>
    </source>
</evidence>
<comment type="caution">
    <text evidence="3">The sequence shown here is derived from an EMBL/GenBank/DDBJ whole genome shotgun (WGS) entry which is preliminary data.</text>
</comment>
<dbReference type="OrthoDB" id="9795746at2"/>
<dbReference type="RefSeq" id="WP_138524255.1">
    <property type="nucleotide sequence ID" value="NZ_JAOCBK010000002.1"/>
</dbReference>
<dbReference type="PANTHER" id="PTHR45947:SF3">
    <property type="entry name" value="SULFOQUINOVOSYL TRANSFERASE SQD2"/>
    <property type="match status" value="1"/>
</dbReference>
<evidence type="ECO:0000259" key="1">
    <source>
        <dbReference type="Pfam" id="PF00534"/>
    </source>
</evidence>
<protein>
    <submittedName>
        <fullName evidence="3">Glycosyltransferase</fullName>
    </submittedName>
</protein>
<dbReference type="InterPro" id="IPR050194">
    <property type="entry name" value="Glycosyltransferase_grp1"/>
</dbReference>
<keyword evidence="3" id="KW-0808">Transferase</keyword>
<reference evidence="3 4" key="1">
    <citation type="submission" date="2019-04" db="EMBL/GenBank/DDBJ databases">
        <authorList>
            <person name="Li M."/>
        </authorList>
    </citation>
    <scope>NUCLEOTIDE SEQUENCE [LARGE SCALE GENOMIC DNA]</scope>
    <source>
        <strain evidence="3 4">LAM1902</strain>
    </source>
</reference>
<dbReference type="Proteomes" id="UP000306635">
    <property type="component" value="Unassembled WGS sequence"/>
</dbReference>
<accession>A0A5R9QZA9</accession>
<dbReference type="SUPFAM" id="SSF53756">
    <property type="entry name" value="UDP-Glycosyltransferase/glycogen phosphorylase"/>
    <property type="match status" value="1"/>
</dbReference>